<organism evidence="1 2">
    <name type="scientific">Caenorhabditis nigoni</name>
    <dbReference type="NCBI Taxonomy" id="1611254"/>
    <lineage>
        <taxon>Eukaryota</taxon>
        <taxon>Metazoa</taxon>
        <taxon>Ecdysozoa</taxon>
        <taxon>Nematoda</taxon>
        <taxon>Chromadorea</taxon>
        <taxon>Rhabditida</taxon>
        <taxon>Rhabditina</taxon>
        <taxon>Rhabditomorpha</taxon>
        <taxon>Rhabditoidea</taxon>
        <taxon>Rhabditidae</taxon>
        <taxon>Peloderinae</taxon>
        <taxon>Caenorhabditis</taxon>
    </lineage>
</organism>
<name>A0A2G5TJN3_9PELO</name>
<dbReference type="EMBL" id="PDUG01000005">
    <property type="protein sequence ID" value="PIC27504.1"/>
    <property type="molecule type" value="Genomic_DNA"/>
</dbReference>
<comment type="caution">
    <text evidence="1">The sequence shown here is derived from an EMBL/GenBank/DDBJ whole genome shotgun (WGS) entry which is preliminary data.</text>
</comment>
<reference evidence="2" key="1">
    <citation type="submission" date="2017-10" db="EMBL/GenBank/DDBJ databases">
        <title>Rapid genome shrinkage in a self-fertile nematode reveals novel sperm competition proteins.</title>
        <authorList>
            <person name="Yin D."/>
            <person name="Schwarz E.M."/>
            <person name="Thomas C.G."/>
            <person name="Felde R.L."/>
            <person name="Korf I.F."/>
            <person name="Cutter A.D."/>
            <person name="Schartner C.M."/>
            <person name="Ralston E.J."/>
            <person name="Meyer B.J."/>
            <person name="Haag E.S."/>
        </authorList>
    </citation>
    <scope>NUCLEOTIDE SEQUENCE [LARGE SCALE GENOMIC DNA]</scope>
    <source>
        <strain evidence="2">JU1422</strain>
    </source>
</reference>
<proteinExistence type="predicted"/>
<evidence type="ECO:0000313" key="2">
    <source>
        <dbReference type="Proteomes" id="UP000230233"/>
    </source>
</evidence>
<dbReference type="Proteomes" id="UP000230233">
    <property type="component" value="Chromosome V"/>
</dbReference>
<accession>A0A2G5TJN3</accession>
<sequence length="102" mass="11930">MSSDPQECRTQPVKEKCARCDHTDSCHNIQGIRSRQDYPANRQPRRWMSNRSLQQLHVKDSHDASTLKDISKVKKIQSYRKETRCRSDSLDAEVQLCTSLPW</sequence>
<keyword evidence="2" id="KW-1185">Reference proteome</keyword>
<evidence type="ECO:0000313" key="1">
    <source>
        <dbReference type="EMBL" id="PIC27504.1"/>
    </source>
</evidence>
<protein>
    <submittedName>
        <fullName evidence="1">Uncharacterized protein</fullName>
    </submittedName>
</protein>
<gene>
    <name evidence="1" type="primary">Cnig_chr_V.g19740</name>
    <name evidence="1" type="ORF">B9Z55_019740</name>
</gene>
<dbReference type="AlphaFoldDB" id="A0A2G5TJN3"/>